<sequence length="238" mass="25209" precursor="true">MTKMLTRTLYALIFGLFSLTITTPANADFAAPQSWNRGDVNTTYQHWDFFDSYPTDSTPDVGNINPSGTASLTETTGTALPLGSGNIYGAASAAQFVVTIPEQDIPSYDLTALVQIKVGGTELDVSSLALNSLAPVKHNELSRVEIPGRGATVEHQFLFQVSYANYGDGVGPDVTDLTLNFGAVEAMLSLDQVSIDTAIQPSGFFPERIPEPSSALLGLLAGAGVLLRRRNLLLGAVG</sequence>
<accession>A0A5B9Q8G8</accession>
<name>A0A5B9Q8G8_9BACT</name>
<evidence type="ECO:0000313" key="3">
    <source>
        <dbReference type="Proteomes" id="UP000323917"/>
    </source>
</evidence>
<dbReference type="RefSeq" id="WP_148072462.1">
    <property type="nucleotide sequence ID" value="NZ_CP042913.1"/>
</dbReference>
<dbReference type="KEGG" id="bgok:Pr1d_09970"/>
<reference evidence="2 3" key="1">
    <citation type="submission" date="2019-08" db="EMBL/GenBank/DDBJ databases">
        <title>Deep-cultivation of Planctomycetes and their phenomic and genomic characterization uncovers novel biology.</title>
        <authorList>
            <person name="Wiegand S."/>
            <person name="Jogler M."/>
            <person name="Boedeker C."/>
            <person name="Pinto D."/>
            <person name="Vollmers J."/>
            <person name="Rivas-Marin E."/>
            <person name="Kohn T."/>
            <person name="Peeters S.H."/>
            <person name="Heuer A."/>
            <person name="Rast P."/>
            <person name="Oberbeckmann S."/>
            <person name="Bunk B."/>
            <person name="Jeske O."/>
            <person name="Meyerdierks A."/>
            <person name="Storesund J.E."/>
            <person name="Kallscheuer N."/>
            <person name="Luecker S."/>
            <person name="Lage O.M."/>
            <person name="Pohl T."/>
            <person name="Merkel B.J."/>
            <person name="Hornburger P."/>
            <person name="Mueller R.-W."/>
            <person name="Bruemmer F."/>
            <person name="Labrenz M."/>
            <person name="Spormann A.M."/>
            <person name="Op den Camp H."/>
            <person name="Overmann J."/>
            <person name="Amann R."/>
            <person name="Jetten M.S.M."/>
            <person name="Mascher T."/>
            <person name="Medema M.H."/>
            <person name="Devos D.P."/>
            <person name="Kaster A.-K."/>
            <person name="Ovreas L."/>
            <person name="Rohde M."/>
            <person name="Galperin M.Y."/>
            <person name="Jogler C."/>
        </authorList>
    </citation>
    <scope>NUCLEOTIDE SEQUENCE [LARGE SCALE GENOMIC DNA]</scope>
    <source>
        <strain evidence="2 3">Pr1d</strain>
    </source>
</reference>
<dbReference type="AlphaFoldDB" id="A0A5B9Q8G8"/>
<organism evidence="2 3">
    <name type="scientific">Bythopirellula goksoeyrii</name>
    <dbReference type="NCBI Taxonomy" id="1400387"/>
    <lineage>
        <taxon>Bacteria</taxon>
        <taxon>Pseudomonadati</taxon>
        <taxon>Planctomycetota</taxon>
        <taxon>Planctomycetia</taxon>
        <taxon>Pirellulales</taxon>
        <taxon>Lacipirellulaceae</taxon>
        <taxon>Bythopirellula</taxon>
    </lineage>
</organism>
<dbReference type="InterPro" id="IPR013424">
    <property type="entry name" value="Ice-binding_C"/>
</dbReference>
<protein>
    <recommendedName>
        <fullName evidence="4">PEP-CTERM protein-sorting domain-containing protein</fullName>
    </recommendedName>
</protein>
<dbReference type="EMBL" id="CP042913">
    <property type="protein sequence ID" value="QEG33732.1"/>
    <property type="molecule type" value="Genomic_DNA"/>
</dbReference>
<dbReference type="OrthoDB" id="284598at2"/>
<dbReference type="Proteomes" id="UP000323917">
    <property type="component" value="Chromosome"/>
</dbReference>
<evidence type="ECO:0008006" key="4">
    <source>
        <dbReference type="Google" id="ProtNLM"/>
    </source>
</evidence>
<feature type="chain" id="PRO_5022927675" description="PEP-CTERM protein-sorting domain-containing protein" evidence="1">
    <location>
        <begin position="28"/>
        <end position="238"/>
    </location>
</feature>
<keyword evidence="3" id="KW-1185">Reference proteome</keyword>
<evidence type="ECO:0000256" key="1">
    <source>
        <dbReference type="SAM" id="SignalP"/>
    </source>
</evidence>
<keyword evidence="1" id="KW-0732">Signal</keyword>
<proteinExistence type="predicted"/>
<feature type="signal peptide" evidence="1">
    <location>
        <begin position="1"/>
        <end position="27"/>
    </location>
</feature>
<gene>
    <name evidence="2" type="ORF">Pr1d_09970</name>
</gene>
<dbReference type="NCBIfam" id="TIGR02595">
    <property type="entry name" value="PEP_CTERM"/>
    <property type="match status" value="1"/>
</dbReference>
<evidence type="ECO:0000313" key="2">
    <source>
        <dbReference type="EMBL" id="QEG33732.1"/>
    </source>
</evidence>